<evidence type="ECO:0000256" key="1">
    <source>
        <dbReference type="SAM" id="MobiDB-lite"/>
    </source>
</evidence>
<gene>
    <name evidence="2" type="ORF">H2201_004653</name>
</gene>
<sequence>MEGSGRQPGFNVPHGQPTSPPATPGTHHSRFPSVASHTSPMYKRVPLHTFAQSPPLDNHIEPIGQGPHFNYRRPQSKDLSSRPSSASGPAGAGSLHRSVVDAEPPTRPTFTRSMRSTDLDLEEVFETDAGYDSDIEVVWPDNYEEATSSKADEDDLGVPAGIVRGIEQLRCDGDYDGAEERQRRWDRRRMRWSARPYNKRSHAESVEGASDPDDLEAIDDHDVGMSARRLRRRTRGPNDRSSWIFEDIPHLNIAEVDEPIETGSTRGPPSLPSDDDGFTLDALPFWVLEDPMEIDSGSGHSSAPGQH</sequence>
<organism evidence="2 3">
    <name type="scientific">Coniosporium apollinis</name>
    <dbReference type="NCBI Taxonomy" id="61459"/>
    <lineage>
        <taxon>Eukaryota</taxon>
        <taxon>Fungi</taxon>
        <taxon>Dikarya</taxon>
        <taxon>Ascomycota</taxon>
        <taxon>Pezizomycotina</taxon>
        <taxon>Dothideomycetes</taxon>
        <taxon>Dothideomycetes incertae sedis</taxon>
        <taxon>Coniosporium</taxon>
    </lineage>
</organism>
<dbReference type="EMBL" id="JAPDRL010000031">
    <property type="protein sequence ID" value="KAJ9665179.1"/>
    <property type="molecule type" value="Genomic_DNA"/>
</dbReference>
<proteinExistence type="predicted"/>
<feature type="region of interest" description="Disordered" evidence="1">
    <location>
        <begin position="196"/>
        <end position="220"/>
    </location>
</feature>
<feature type="compositionally biased region" description="Low complexity" evidence="1">
    <location>
        <begin position="81"/>
        <end position="94"/>
    </location>
</feature>
<comment type="caution">
    <text evidence="2">The sequence shown here is derived from an EMBL/GenBank/DDBJ whole genome shotgun (WGS) entry which is preliminary data.</text>
</comment>
<name>A0ABQ9NV97_9PEZI</name>
<dbReference type="Proteomes" id="UP001172684">
    <property type="component" value="Unassembled WGS sequence"/>
</dbReference>
<accession>A0ABQ9NV97</accession>
<evidence type="ECO:0000313" key="3">
    <source>
        <dbReference type="Proteomes" id="UP001172684"/>
    </source>
</evidence>
<reference evidence="2" key="1">
    <citation type="submission" date="2022-10" db="EMBL/GenBank/DDBJ databases">
        <title>Culturing micro-colonial fungi from biological soil crusts in the Mojave desert and describing Neophaeococcomyces mojavensis, and introducing the new genera and species Taxawa tesnikishii.</title>
        <authorList>
            <person name="Kurbessoian T."/>
            <person name="Stajich J.E."/>
        </authorList>
    </citation>
    <scope>NUCLEOTIDE SEQUENCE</scope>
    <source>
        <strain evidence="2">TK_1</strain>
    </source>
</reference>
<feature type="region of interest" description="Disordered" evidence="1">
    <location>
        <begin position="254"/>
        <end position="278"/>
    </location>
</feature>
<evidence type="ECO:0000313" key="2">
    <source>
        <dbReference type="EMBL" id="KAJ9665179.1"/>
    </source>
</evidence>
<keyword evidence="3" id="KW-1185">Reference proteome</keyword>
<protein>
    <submittedName>
        <fullName evidence="2">Uncharacterized protein</fullName>
    </submittedName>
</protein>
<feature type="region of interest" description="Disordered" evidence="1">
    <location>
        <begin position="1"/>
        <end position="115"/>
    </location>
</feature>